<dbReference type="InParanoid" id="A0A5C3NZ97"/>
<evidence type="ECO:0000313" key="2">
    <source>
        <dbReference type="EMBL" id="TFK82745.1"/>
    </source>
</evidence>
<keyword evidence="3" id="KW-1185">Reference proteome</keyword>
<sequence>MSPVRPIQRTSITECLLLPAWLRGRTRKYVNTLHRWAALMGYPLNSRIKRMLNLNCAEDASFALRNLPMPACTWLSTKDKLLFGDREARIVTVGTIVATDSNTEAPNPFYYLIEIELARNGDNRVFHSAIERWEPKGETIVVMLRGDSSSSLLMWMFPEAQRPTVVPGDLFMSLECIGRRSEPISFHELRTHDVVRVECSIRTADINRICFQLERLDVLGRIPGPARWQTASPEPSALIRVSVPDQGPGERAAFNPIVAETHNSNLVPTAIEFTRVNKRLRSEDTTESAPARPGQSMAKRFRSEVCGETPARLSPEAPDDAVSVAYTVEQPRRAQPSGECYASMILSLPRWLPDSTRRRIRRYLAQNSVQDASFALEHIPLTVCRWLPSSEALHLGRREVHVVCVGSVVSTEYNLEPTESMYFALELDLVRGCELAYLREIMTWWGHAAPLPLFLQAWALPDPGTTEIERLDVLARRPGPSHFWYPAPGGEQGVMSTSRVRPSDDLEEHNIWRRQRTPPAPEDASEPESLHEVINTLPHPLTPRTRERLGFPPRSPGVETWIPNAWNVWDEDQESQEWGAPTNGRWGDPGEDDQEAWQPQGALTLRWADTRGEHDLAHPAFHLAGYSVARTTDWNSQYFDEQVVSPLMLYIIADAHVTMPARAPKQLPFPNGIVDIDDWPRVPDRYISVWRLSEESQRHLKEFQQIFAWFARPHTAEEAETIGRAWCSLLEFIRAELDSLDGHTAAAVARVLQRARDILPADVWELPVGLLPGNNAGWETSGY</sequence>
<name>A0A5C3NZ97_9APHY</name>
<feature type="region of interest" description="Disordered" evidence="1">
    <location>
        <begin position="535"/>
        <end position="556"/>
    </location>
</feature>
<feature type="region of interest" description="Disordered" evidence="1">
    <location>
        <begin position="281"/>
        <end position="300"/>
    </location>
</feature>
<evidence type="ECO:0000256" key="1">
    <source>
        <dbReference type="SAM" id="MobiDB-lite"/>
    </source>
</evidence>
<protein>
    <submittedName>
        <fullName evidence="2">Uncharacterized protein</fullName>
    </submittedName>
</protein>
<dbReference type="AlphaFoldDB" id="A0A5C3NZ97"/>
<evidence type="ECO:0000313" key="3">
    <source>
        <dbReference type="Proteomes" id="UP000308197"/>
    </source>
</evidence>
<proteinExistence type="predicted"/>
<accession>A0A5C3NZ97</accession>
<dbReference type="EMBL" id="ML211453">
    <property type="protein sequence ID" value="TFK82745.1"/>
    <property type="molecule type" value="Genomic_DNA"/>
</dbReference>
<organism evidence="2 3">
    <name type="scientific">Polyporus arcularius HHB13444</name>
    <dbReference type="NCBI Taxonomy" id="1314778"/>
    <lineage>
        <taxon>Eukaryota</taxon>
        <taxon>Fungi</taxon>
        <taxon>Dikarya</taxon>
        <taxon>Basidiomycota</taxon>
        <taxon>Agaricomycotina</taxon>
        <taxon>Agaricomycetes</taxon>
        <taxon>Polyporales</taxon>
        <taxon>Polyporaceae</taxon>
        <taxon>Polyporus</taxon>
    </lineage>
</organism>
<dbReference type="Proteomes" id="UP000308197">
    <property type="component" value="Unassembled WGS sequence"/>
</dbReference>
<reference evidence="2 3" key="1">
    <citation type="journal article" date="2019" name="Nat. Ecol. Evol.">
        <title>Megaphylogeny resolves global patterns of mushroom evolution.</title>
        <authorList>
            <person name="Varga T."/>
            <person name="Krizsan K."/>
            <person name="Foldi C."/>
            <person name="Dima B."/>
            <person name="Sanchez-Garcia M."/>
            <person name="Sanchez-Ramirez S."/>
            <person name="Szollosi G.J."/>
            <person name="Szarkandi J.G."/>
            <person name="Papp V."/>
            <person name="Albert L."/>
            <person name="Andreopoulos W."/>
            <person name="Angelini C."/>
            <person name="Antonin V."/>
            <person name="Barry K.W."/>
            <person name="Bougher N.L."/>
            <person name="Buchanan P."/>
            <person name="Buyck B."/>
            <person name="Bense V."/>
            <person name="Catcheside P."/>
            <person name="Chovatia M."/>
            <person name="Cooper J."/>
            <person name="Damon W."/>
            <person name="Desjardin D."/>
            <person name="Finy P."/>
            <person name="Geml J."/>
            <person name="Haridas S."/>
            <person name="Hughes K."/>
            <person name="Justo A."/>
            <person name="Karasinski D."/>
            <person name="Kautmanova I."/>
            <person name="Kiss B."/>
            <person name="Kocsube S."/>
            <person name="Kotiranta H."/>
            <person name="LaButti K.M."/>
            <person name="Lechner B.E."/>
            <person name="Liimatainen K."/>
            <person name="Lipzen A."/>
            <person name="Lukacs Z."/>
            <person name="Mihaltcheva S."/>
            <person name="Morgado L.N."/>
            <person name="Niskanen T."/>
            <person name="Noordeloos M.E."/>
            <person name="Ohm R.A."/>
            <person name="Ortiz-Santana B."/>
            <person name="Ovrebo C."/>
            <person name="Racz N."/>
            <person name="Riley R."/>
            <person name="Savchenko A."/>
            <person name="Shiryaev A."/>
            <person name="Soop K."/>
            <person name="Spirin V."/>
            <person name="Szebenyi C."/>
            <person name="Tomsovsky M."/>
            <person name="Tulloss R.E."/>
            <person name="Uehling J."/>
            <person name="Grigoriev I.V."/>
            <person name="Vagvolgyi C."/>
            <person name="Papp T."/>
            <person name="Martin F.M."/>
            <person name="Miettinen O."/>
            <person name="Hibbett D.S."/>
            <person name="Nagy L.G."/>
        </authorList>
    </citation>
    <scope>NUCLEOTIDE SEQUENCE [LARGE SCALE GENOMIC DNA]</scope>
    <source>
        <strain evidence="2 3">HHB13444</strain>
    </source>
</reference>
<gene>
    <name evidence="2" type="ORF">K466DRAFT_568239</name>
</gene>